<keyword evidence="1" id="KW-0812">Transmembrane</keyword>
<dbReference type="AlphaFoldDB" id="A0A7G8Q0M6"/>
<reference evidence="2 3" key="1">
    <citation type="submission" date="2020-08" db="EMBL/GenBank/DDBJ databases">
        <title>Dyella sp. G9 isolated from forest soil.</title>
        <authorList>
            <person name="Fu J."/>
            <person name="Qiu L."/>
        </authorList>
    </citation>
    <scope>NUCLEOTIDE SEQUENCE [LARGE SCALE GENOMIC DNA]</scope>
    <source>
        <strain evidence="2 3">G9</strain>
    </source>
</reference>
<dbReference type="RefSeq" id="WP_187055813.1">
    <property type="nucleotide sequence ID" value="NZ_CP060412.1"/>
</dbReference>
<keyword evidence="3" id="KW-1185">Reference proteome</keyword>
<dbReference type="Proteomes" id="UP000515873">
    <property type="component" value="Chromosome"/>
</dbReference>
<accession>A0A7G8Q0M6</accession>
<evidence type="ECO:0000313" key="3">
    <source>
        <dbReference type="Proteomes" id="UP000515873"/>
    </source>
</evidence>
<dbReference type="EMBL" id="CP060412">
    <property type="protein sequence ID" value="QNK00334.1"/>
    <property type="molecule type" value="Genomic_DNA"/>
</dbReference>
<evidence type="ECO:0000256" key="1">
    <source>
        <dbReference type="SAM" id="Phobius"/>
    </source>
</evidence>
<organism evidence="2 3">
    <name type="scientific">Dyella telluris</name>
    <dbReference type="NCBI Taxonomy" id="2763498"/>
    <lineage>
        <taxon>Bacteria</taxon>
        <taxon>Pseudomonadati</taxon>
        <taxon>Pseudomonadota</taxon>
        <taxon>Gammaproteobacteria</taxon>
        <taxon>Lysobacterales</taxon>
        <taxon>Rhodanobacteraceae</taxon>
        <taxon>Dyella</taxon>
    </lineage>
</organism>
<name>A0A7G8Q0M6_9GAMM</name>
<feature type="transmembrane region" description="Helical" evidence="1">
    <location>
        <begin position="6"/>
        <end position="32"/>
    </location>
</feature>
<feature type="transmembrane region" description="Helical" evidence="1">
    <location>
        <begin position="39"/>
        <end position="59"/>
    </location>
</feature>
<gene>
    <name evidence="2" type="ORF">H8F01_14585</name>
</gene>
<keyword evidence="1" id="KW-1133">Transmembrane helix</keyword>
<keyword evidence="1" id="KW-0472">Membrane</keyword>
<dbReference type="KEGG" id="dtl:H8F01_14585"/>
<protein>
    <submittedName>
        <fullName evidence="2">Uncharacterized protein</fullName>
    </submittedName>
</protein>
<feature type="transmembrane region" description="Helical" evidence="1">
    <location>
        <begin position="79"/>
        <end position="103"/>
    </location>
</feature>
<proteinExistence type="predicted"/>
<sequence>MDDLIPIYSVLLGTAPMFVACIVGMAMAGVYWSRARKPAVLVLVACTLQILLIIAQSVMSGWCLPHLMHEGTFSTTQVFITAWAVVSSLLHAIALGLMIWAAFSGRRQAAPTLR</sequence>
<evidence type="ECO:0000313" key="2">
    <source>
        <dbReference type="EMBL" id="QNK00334.1"/>
    </source>
</evidence>